<dbReference type="SUPFAM" id="SSF118116">
    <property type="entry name" value="DNA mismatch repair protein MutL"/>
    <property type="match status" value="1"/>
</dbReference>
<dbReference type="AlphaFoldDB" id="A0A5N6KCX7"/>
<gene>
    <name evidence="4" type="ORF">EYC80_002810</name>
</gene>
<comment type="caution">
    <text evidence="4">The sequence shown here is derived from an EMBL/GenBank/DDBJ whole genome shotgun (WGS) entry which is preliminary data.</text>
</comment>
<proteinExistence type="inferred from homology"/>
<dbReference type="Gene3D" id="3.30.1370.100">
    <property type="entry name" value="MutL, C-terminal domain, regulatory subdomain"/>
    <property type="match status" value="1"/>
</dbReference>
<dbReference type="GO" id="GO:0005524">
    <property type="term" value="F:ATP binding"/>
    <property type="evidence" value="ECO:0007669"/>
    <property type="project" value="InterPro"/>
</dbReference>
<feature type="compositionally biased region" description="Polar residues" evidence="2">
    <location>
        <begin position="500"/>
        <end position="525"/>
    </location>
</feature>
<feature type="region of interest" description="Disordered" evidence="2">
    <location>
        <begin position="598"/>
        <end position="623"/>
    </location>
</feature>
<dbReference type="EMBL" id="VIGI01000004">
    <property type="protein sequence ID" value="KAB8300882.1"/>
    <property type="molecule type" value="Genomic_DNA"/>
</dbReference>
<dbReference type="GO" id="GO:0016887">
    <property type="term" value="F:ATP hydrolysis activity"/>
    <property type="evidence" value="ECO:0007669"/>
    <property type="project" value="InterPro"/>
</dbReference>
<dbReference type="Gene3D" id="3.30.565.10">
    <property type="entry name" value="Histidine kinase-like ATPase, C-terminal domain"/>
    <property type="match status" value="1"/>
</dbReference>
<feature type="region of interest" description="Disordered" evidence="2">
    <location>
        <begin position="500"/>
        <end position="526"/>
    </location>
</feature>
<keyword evidence="5" id="KW-1185">Reference proteome</keyword>
<organism evidence="4 5">
    <name type="scientific">Monilinia laxa</name>
    <name type="common">Brown rot fungus</name>
    <name type="synonym">Sclerotinia laxa</name>
    <dbReference type="NCBI Taxonomy" id="61186"/>
    <lineage>
        <taxon>Eukaryota</taxon>
        <taxon>Fungi</taxon>
        <taxon>Dikarya</taxon>
        <taxon>Ascomycota</taxon>
        <taxon>Pezizomycotina</taxon>
        <taxon>Leotiomycetes</taxon>
        <taxon>Helotiales</taxon>
        <taxon>Sclerotiniaceae</taxon>
        <taxon>Monilinia</taxon>
    </lineage>
</organism>
<evidence type="ECO:0000313" key="5">
    <source>
        <dbReference type="Proteomes" id="UP000326757"/>
    </source>
</evidence>
<dbReference type="Pfam" id="PF08676">
    <property type="entry name" value="MutL_C"/>
    <property type="match status" value="1"/>
</dbReference>
<dbReference type="InterPro" id="IPR038973">
    <property type="entry name" value="MutL/Mlh/Pms-like"/>
</dbReference>
<dbReference type="Gene3D" id="3.30.1540.20">
    <property type="entry name" value="MutL, C-terminal domain, dimerisation subdomain"/>
    <property type="match status" value="1"/>
</dbReference>
<comment type="similarity">
    <text evidence="1">Belongs to the DNA mismatch repair MutL/HexB family.</text>
</comment>
<accession>A0A5N6KCX7</accession>
<dbReference type="Proteomes" id="UP000326757">
    <property type="component" value="Unassembled WGS sequence"/>
</dbReference>
<dbReference type="SMART" id="SM00853">
    <property type="entry name" value="MutL_C"/>
    <property type="match status" value="1"/>
</dbReference>
<dbReference type="GO" id="GO:0140664">
    <property type="term" value="F:ATP-dependent DNA damage sensor activity"/>
    <property type="evidence" value="ECO:0007669"/>
    <property type="project" value="InterPro"/>
</dbReference>
<dbReference type="InterPro" id="IPR042120">
    <property type="entry name" value="MutL_C_dimsub"/>
</dbReference>
<dbReference type="Pfam" id="PF13589">
    <property type="entry name" value="HATPase_c_3"/>
    <property type="match status" value="1"/>
</dbReference>
<dbReference type="GO" id="GO:0006298">
    <property type="term" value="P:mismatch repair"/>
    <property type="evidence" value="ECO:0007669"/>
    <property type="project" value="InterPro"/>
</dbReference>
<sequence>MSIQPLPPDVIAQIKSSSTITSLNGVIGELVKNSLDASCSKIDIVVDYNRGICTVEDNGYGILPSEFSENGGLGKLYHSSKLHSLDQTHGGLGTFISSLSALSLLSITSHHHLHRSHNSINMHRSEVVSRQIPVPAQHHLTRFEHGTRVTVRNLFGSMPVRVKQRAMASEKHQINAKLWDHLRKDIVSLLLAWPRLVSVCIREDGTDQKISLRRSHETFDWRPIGSVDLNSTCSLLSKASYITTNEKSSWIPVSGSTSSLAVDGVISLIPNATKHIQFLAFGIEPLISQDSSNILYEDINRWFLNSSFGNQEETNGLDETELERRSKDGRYKGGGYTNKELKGGKKSVDRWPMFYMNIHQIDQAKDLRWNVNDVLDERRNTLDRILELLRAIIEQFLKRNNFRPKLTRGGPTKQAALTSSSADWETQMQSGLFKTDQSDLATKSYSNTSRPSTHDHGIHVQKKAKVDMLGTKIKISSFRQSPLGLDSPFESWSKIKTGTKNPLKTSAHTTQNSDIASPSQRSSMAQLRAPTPLISKSGKLIRSPFEEIQGPMPSSQPFTDERKELNENGDEMVEWINPINKVKSIVNKRTGLVLSRVKDERSHESRALSNPSPRLTTAKKSNFGNQQPNAWIDDILKKWENPVFAPTEPSIPYVSIEGLDLQTQELIHGRYHHCSQIEIEKAFKETSSGLHGRISKDALRDADVISQVDKKFILANLQTTPAFGIEPSDILVIIDQHAADERIRIETLLSDFLTPPIISTTAASTSVSTSPLDKPLAFDISTKDSQLFRTYVNHFSYWGIIYIVDPAANTIVVKYLPPLITTRLIANPGLLLHILRTELYSYHEHPQTHPTIAPTSTWLDRISHIPKGVLELLNSRACRSAIMFNDELGINECKELNYAVEKIGEFDCPNGYRPQEKKNRPQDEVLELYLIRLLTVVT</sequence>
<evidence type="ECO:0000256" key="1">
    <source>
        <dbReference type="ARBA" id="ARBA00006082"/>
    </source>
</evidence>
<dbReference type="GO" id="GO:0032300">
    <property type="term" value="C:mismatch repair complex"/>
    <property type="evidence" value="ECO:0007669"/>
    <property type="project" value="InterPro"/>
</dbReference>
<dbReference type="InterPro" id="IPR037198">
    <property type="entry name" value="MutL_C_sf"/>
</dbReference>
<dbReference type="OrthoDB" id="429932at2759"/>
<reference evidence="4 5" key="1">
    <citation type="submission" date="2019-06" db="EMBL/GenBank/DDBJ databases">
        <title>Genome Sequence of the Brown Rot Fungal Pathogen Monilinia laxa.</title>
        <authorList>
            <person name="De Miccolis Angelini R.M."/>
            <person name="Landi L."/>
            <person name="Abate D."/>
            <person name="Pollastro S."/>
            <person name="Romanazzi G."/>
            <person name="Faretra F."/>
        </authorList>
    </citation>
    <scope>NUCLEOTIDE SEQUENCE [LARGE SCALE GENOMIC DNA]</scope>
    <source>
        <strain evidence="4 5">Mlax316</strain>
    </source>
</reference>
<dbReference type="PANTHER" id="PTHR10073:SF47">
    <property type="entry name" value="DNA MISMATCH REPAIR PROTEIN MLH3"/>
    <property type="match status" value="1"/>
</dbReference>
<protein>
    <recommendedName>
        <fullName evidence="3">MutL C-terminal dimerisation domain-containing protein</fullName>
    </recommendedName>
</protein>
<feature type="domain" description="MutL C-terminal dimerisation" evidence="3">
    <location>
        <begin position="704"/>
        <end position="888"/>
    </location>
</feature>
<dbReference type="InterPro" id="IPR042121">
    <property type="entry name" value="MutL_C_regsub"/>
</dbReference>
<feature type="compositionally biased region" description="Polar residues" evidence="2">
    <location>
        <begin position="607"/>
        <end position="623"/>
    </location>
</feature>
<evidence type="ECO:0000256" key="2">
    <source>
        <dbReference type="SAM" id="MobiDB-lite"/>
    </source>
</evidence>
<dbReference type="SUPFAM" id="SSF55874">
    <property type="entry name" value="ATPase domain of HSP90 chaperone/DNA topoisomerase II/histidine kinase"/>
    <property type="match status" value="1"/>
</dbReference>
<evidence type="ECO:0000259" key="3">
    <source>
        <dbReference type="SMART" id="SM00853"/>
    </source>
</evidence>
<dbReference type="InterPro" id="IPR014790">
    <property type="entry name" value="MutL_C"/>
</dbReference>
<name>A0A5N6KCX7_MONLA</name>
<dbReference type="InterPro" id="IPR036890">
    <property type="entry name" value="HATPase_C_sf"/>
</dbReference>
<dbReference type="PANTHER" id="PTHR10073">
    <property type="entry name" value="DNA MISMATCH REPAIR PROTEIN MLH, PMS, MUTL"/>
    <property type="match status" value="1"/>
</dbReference>
<evidence type="ECO:0000313" key="4">
    <source>
        <dbReference type="EMBL" id="KAB8300882.1"/>
    </source>
</evidence>